<dbReference type="PROSITE" id="PS51257">
    <property type="entry name" value="PROKAR_LIPOPROTEIN"/>
    <property type="match status" value="1"/>
</dbReference>
<protein>
    <recommendedName>
        <fullName evidence="3">Redoxin domain-containing protein</fullName>
    </recommendedName>
</protein>
<dbReference type="Proteomes" id="UP000310532">
    <property type="component" value="Unassembled WGS sequence"/>
</dbReference>
<proteinExistence type="predicted"/>
<name>A0A4S2B656_9BACE</name>
<dbReference type="RefSeq" id="WP_136008885.1">
    <property type="nucleotide sequence ID" value="NZ_SRYZ01000002.1"/>
</dbReference>
<evidence type="ECO:0008006" key="3">
    <source>
        <dbReference type="Google" id="ProtNLM"/>
    </source>
</evidence>
<dbReference type="EMBL" id="SRYZ01000002">
    <property type="protein sequence ID" value="TGY09363.1"/>
    <property type="molecule type" value="Genomic_DNA"/>
</dbReference>
<comment type="caution">
    <text evidence="1">The sequence shown here is derived from an EMBL/GenBank/DDBJ whole genome shotgun (WGS) entry which is preliminary data.</text>
</comment>
<organism evidence="1 2">
    <name type="scientific">Bacteroides muris</name>
    <name type="common">ex Afrizal et al. 2022</name>
    <dbReference type="NCBI Taxonomy" id="2516960"/>
    <lineage>
        <taxon>Bacteria</taxon>
        <taxon>Pseudomonadati</taxon>
        <taxon>Bacteroidota</taxon>
        <taxon>Bacteroidia</taxon>
        <taxon>Bacteroidales</taxon>
        <taxon>Bacteroidaceae</taxon>
        <taxon>Bacteroides</taxon>
    </lineage>
</organism>
<keyword evidence="2" id="KW-1185">Reference proteome</keyword>
<dbReference type="AlphaFoldDB" id="A0A4S2B656"/>
<reference evidence="1 2" key="1">
    <citation type="submission" date="2019-04" db="EMBL/GenBank/DDBJ databases">
        <title>Microbes associate with the intestines of laboratory mice.</title>
        <authorList>
            <person name="Navarre W."/>
            <person name="Wong E."/>
            <person name="Huang K."/>
            <person name="Tropini C."/>
            <person name="Ng K."/>
            <person name="Yu B."/>
        </authorList>
    </citation>
    <scope>NUCLEOTIDE SEQUENCE [LARGE SCALE GENOMIC DNA]</scope>
    <source>
        <strain evidence="1 2">NM69_E16B</strain>
    </source>
</reference>
<sequence>MRICGLLFCMMLLTSCRDVEKESKIADVESWIGKEIQFPTDGVFTRMGRDTVFCFPKLPYTIVNYIDSAGCVECRLRALEWKDFMNRLEMKYPGMVSLLFYIQPKNMKELIWILRGDDFSYPVCIDKNGDFNKMNQLPSDEAFGTFLLNANKEVLLVGSPVGNKSLERLYMDEFEHYRKF</sequence>
<accession>A0A4S2B656</accession>
<evidence type="ECO:0000313" key="1">
    <source>
        <dbReference type="EMBL" id="TGY09363.1"/>
    </source>
</evidence>
<gene>
    <name evidence="1" type="ORF">E5355_01530</name>
</gene>
<evidence type="ECO:0000313" key="2">
    <source>
        <dbReference type="Proteomes" id="UP000310532"/>
    </source>
</evidence>